<reference evidence="7 8" key="1">
    <citation type="submission" date="2019-05" db="EMBL/GenBank/DDBJ databases">
        <title>Nakamurella sp. N5BH11, whole genome shotgun sequence.</title>
        <authorList>
            <person name="Tuo L."/>
        </authorList>
    </citation>
    <scope>NUCLEOTIDE SEQUENCE [LARGE SCALE GENOMIC DNA]</scope>
    <source>
        <strain evidence="7 8">N5BH11</strain>
    </source>
</reference>
<dbReference type="RefSeq" id="WP_137447839.1">
    <property type="nucleotide sequence ID" value="NZ_SZZH01000001.1"/>
</dbReference>
<dbReference type="InterPro" id="IPR003740">
    <property type="entry name" value="YitT"/>
</dbReference>
<keyword evidence="3 6" id="KW-0812">Transmembrane</keyword>
<dbReference type="OrthoDB" id="3296441at2"/>
<evidence type="ECO:0000256" key="1">
    <source>
        <dbReference type="ARBA" id="ARBA00004651"/>
    </source>
</evidence>
<evidence type="ECO:0000256" key="6">
    <source>
        <dbReference type="SAM" id="Phobius"/>
    </source>
</evidence>
<dbReference type="GO" id="GO:0005886">
    <property type="term" value="C:plasma membrane"/>
    <property type="evidence" value="ECO:0007669"/>
    <property type="project" value="UniProtKB-SubCell"/>
</dbReference>
<gene>
    <name evidence="7" type="ORF">FDO65_02170</name>
</gene>
<evidence type="ECO:0000313" key="7">
    <source>
        <dbReference type="EMBL" id="TKV60535.1"/>
    </source>
</evidence>
<evidence type="ECO:0000256" key="4">
    <source>
        <dbReference type="ARBA" id="ARBA00022989"/>
    </source>
</evidence>
<keyword evidence="8" id="KW-1185">Reference proteome</keyword>
<dbReference type="Pfam" id="PF02588">
    <property type="entry name" value="YitT_membrane"/>
    <property type="match status" value="1"/>
</dbReference>
<organism evidence="7 8">
    <name type="scientific">Nakamurella flava</name>
    <dbReference type="NCBI Taxonomy" id="2576308"/>
    <lineage>
        <taxon>Bacteria</taxon>
        <taxon>Bacillati</taxon>
        <taxon>Actinomycetota</taxon>
        <taxon>Actinomycetes</taxon>
        <taxon>Nakamurellales</taxon>
        <taxon>Nakamurellaceae</taxon>
        <taxon>Nakamurella</taxon>
    </lineage>
</organism>
<name>A0A4V6CSK6_9ACTN</name>
<dbReference type="PANTHER" id="PTHR33545">
    <property type="entry name" value="UPF0750 MEMBRANE PROTEIN YITT-RELATED"/>
    <property type="match status" value="1"/>
</dbReference>
<dbReference type="AlphaFoldDB" id="A0A4V6CSK6"/>
<dbReference type="PANTHER" id="PTHR33545:SF5">
    <property type="entry name" value="UPF0750 MEMBRANE PROTEIN YITT"/>
    <property type="match status" value="1"/>
</dbReference>
<feature type="transmembrane region" description="Helical" evidence="6">
    <location>
        <begin position="21"/>
        <end position="40"/>
    </location>
</feature>
<dbReference type="EMBL" id="SZZH01000001">
    <property type="protein sequence ID" value="TKV60535.1"/>
    <property type="molecule type" value="Genomic_DNA"/>
</dbReference>
<dbReference type="Proteomes" id="UP000306985">
    <property type="component" value="Unassembled WGS sequence"/>
</dbReference>
<evidence type="ECO:0000256" key="2">
    <source>
        <dbReference type="ARBA" id="ARBA00022475"/>
    </source>
</evidence>
<feature type="transmembrane region" description="Helical" evidence="6">
    <location>
        <begin position="60"/>
        <end position="79"/>
    </location>
</feature>
<keyword evidence="5 6" id="KW-0472">Membrane</keyword>
<evidence type="ECO:0000313" key="8">
    <source>
        <dbReference type="Proteomes" id="UP000306985"/>
    </source>
</evidence>
<protein>
    <submittedName>
        <fullName evidence="7">YitT family protein</fullName>
    </submittedName>
</protein>
<accession>A0A4V6CSK6</accession>
<keyword evidence="2" id="KW-1003">Cell membrane</keyword>
<proteinExistence type="predicted"/>
<comment type="subcellular location">
    <subcellularLocation>
        <location evidence="1">Cell membrane</location>
        <topology evidence="1">Multi-pass membrane protein</topology>
    </subcellularLocation>
</comment>
<comment type="caution">
    <text evidence="7">The sequence shown here is derived from an EMBL/GenBank/DDBJ whole genome shotgun (WGS) entry which is preliminary data.</text>
</comment>
<dbReference type="InterPro" id="IPR051461">
    <property type="entry name" value="UPF0750_membrane"/>
</dbReference>
<keyword evidence="4 6" id="KW-1133">Transmembrane helix</keyword>
<sequence>MATTLTAPPAAALRHSPVENVLGVATGVVLASLGVHLLSAAHAVTGGTAGLALLLSYSTALPFGVLYCLVNAPFFLLAVRSKGWAFTVRSIAAVAALSAVSAVLPALLPLGEISPVTGVVVGNLLVGVALLILFRHGTSLGGFGILALILQDRRGWRAGYVQMTLDIAVVTAALAVVPVTNVLISAAGAILLNLVLALNHRPGRYLAH</sequence>
<evidence type="ECO:0000256" key="3">
    <source>
        <dbReference type="ARBA" id="ARBA00022692"/>
    </source>
</evidence>
<evidence type="ECO:0000256" key="5">
    <source>
        <dbReference type="ARBA" id="ARBA00023136"/>
    </source>
</evidence>
<feature type="transmembrane region" description="Helical" evidence="6">
    <location>
        <begin position="91"/>
        <end position="110"/>
    </location>
</feature>